<dbReference type="EMBL" id="LGUA01000109">
    <property type="protein sequence ID" value="OAX84044.1"/>
    <property type="molecule type" value="Genomic_DNA"/>
</dbReference>
<feature type="compositionally biased region" description="Polar residues" evidence="1">
    <location>
        <begin position="516"/>
        <end position="531"/>
    </location>
</feature>
<gene>
    <name evidence="2" type="ORF">ACJ72_01579</name>
</gene>
<feature type="region of interest" description="Disordered" evidence="1">
    <location>
        <begin position="241"/>
        <end position="393"/>
    </location>
</feature>
<name>A0A1B7P4T0_9EURO</name>
<dbReference type="Pfam" id="PF13921">
    <property type="entry name" value="Myb_DNA-bind_6"/>
    <property type="match status" value="1"/>
</dbReference>
<evidence type="ECO:0000256" key="1">
    <source>
        <dbReference type="SAM" id="MobiDB-lite"/>
    </source>
</evidence>
<feature type="region of interest" description="Disordered" evidence="1">
    <location>
        <begin position="1"/>
        <end position="20"/>
    </location>
</feature>
<keyword evidence="3" id="KW-1185">Reference proteome</keyword>
<accession>A0A1B7P4T0</accession>
<proteinExistence type="predicted"/>
<feature type="compositionally biased region" description="Polar residues" evidence="1">
    <location>
        <begin position="292"/>
        <end position="309"/>
    </location>
</feature>
<feature type="region of interest" description="Disordered" evidence="1">
    <location>
        <begin position="72"/>
        <end position="137"/>
    </location>
</feature>
<reference evidence="2 3" key="1">
    <citation type="submission" date="2015-07" db="EMBL/GenBank/DDBJ databases">
        <title>Emmonsia species relationships and genome sequence.</title>
        <authorList>
            <person name="Cuomo C.A."/>
            <person name="Schwartz I.S."/>
            <person name="Kenyon C."/>
            <person name="de Hoog G.S."/>
            <person name="Govender N.P."/>
            <person name="Botha A."/>
            <person name="Moreno L."/>
            <person name="de Vries M."/>
            <person name="Munoz J.F."/>
            <person name="Stielow J.B."/>
        </authorList>
    </citation>
    <scope>NUCLEOTIDE SEQUENCE [LARGE SCALE GENOMIC DNA]</scope>
    <source>
        <strain evidence="2 3">CBS 136260</strain>
    </source>
</reference>
<feature type="region of interest" description="Disordered" evidence="1">
    <location>
        <begin position="165"/>
        <end position="198"/>
    </location>
</feature>
<protein>
    <recommendedName>
        <fullName evidence="4">Myb-like domain-containing protein</fullName>
    </recommendedName>
</protein>
<feature type="region of interest" description="Disordered" evidence="1">
    <location>
        <begin position="427"/>
        <end position="468"/>
    </location>
</feature>
<feature type="compositionally biased region" description="Basic and acidic residues" evidence="1">
    <location>
        <begin position="310"/>
        <end position="320"/>
    </location>
</feature>
<feature type="compositionally biased region" description="Polar residues" evidence="1">
    <location>
        <begin position="345"/>
        <end position="356"/>
    </location>
</feature>
<comment type="caution">
    <text evidence="2">The sequence shown here is derived from an EMBL/GenBank/DDBJ whole genome shotgun (WGS) entry which is preliminary data.</text>
</comment>
<evidence type="ECO:0000313" key="3">
    <source>
        <dbReference type="Proteomes" id="UP000091918"/>
    </source>
</evidence>
<feature type="compositionally biased region" description="Acidic residues" evidence="1">
    <location>
        <begin position="325"/>
        <end position="334"/>
    </location>
</feature>
<evidence type="ECO:0000313" key="2">
    <source>
        <dbReference type="EMBL" id="OAX84044.1"/>
    </source>
</evidence>
<evidence type="ECO:0008006" key="4">
    <source>
        <dbReference type="Google" id="ProtNLM"/>
    </source>
</evidence>
<dbReference type="AlphaFoldDB" id="A0A1B7P4T0"/>
<feature type="compositionally biased region" description="Basic residues" evidence="1">
    <location>
        <begin position="357"/>
        <end position="369"/>
    </location>
</feature>
<feature type="compositionally biased region" description="Pro residues" evidence="1">
    <location>
        <begin position="1"/>
        <end position="12"/>
    </location>
</feature>
<dbReference type="Proteomes" id="UP000091918">
    <property type="component" value="Unassembled WGS sequence"/>
</dbReference>
<feature type="region of interest" description="Disordered" evidence="1">
    <location>
        <begin position="509"/>
        <end position="554"/>
    </location>
</feature>
<organism evidence="2 3">
    <name type="scientific">Emergomyces africanus</name>
    <dbReference type="NCBI Taxonomy" id="1955775"/>
    <lineage>
        <taxon>Eukaryota</taxon>
        <taxon>Fungi</taxon>
        <taxon>Dikarya</taxon>
        <taxon>Ascomycota</taxon>
        <taxon>Pezizomycotina</taxon>
        <taxon>Eurotiomycetes</taxon>
        <taxon>Eurotiomycetidae</taxon>
        <taxon>Onygenales</taxon>
        <taxon>Ajellomycetaceae</taxon>
        <taxon>Emergomyces</taxon>
    </lineage>
</organism>
<sequence length="554" mass="61134">MISRPPVEPGPSLPLTESAGEVALDLSDEIGMDFPGVTLEEDTDGSASNAHWSNSGLLNVFDEALLSGPDDYFNNTNQVDRRRQGTHVSPLQHPDESDSVKEPTVSSLTSLGDENFTVAEANESKNKTVPSEFADSAKVKSRILQASSTSVSTAGKKHLNTTTNEHALSSTDEKNHDPASGLVSGDFSSSTGDVEVGPDELRLKSPVCTNSDGIPSEERGGHLIAERCESIQAEANEAELTDAENELPHKEIKIPPISCEPNRIRSSERPISISPISQHGGELSKCNRTDTDANFPSVSELQSIVITNPRSRERDMREFSPDGSNDVDDADDVSESSNLSRRSKGATQTAIQSSPTHLRHEKGPRRNVPSRRSISRTSRNEKSHPQALRNQCPISSLSDMETIPIRGFLTREIFLSKVVYSITFEERNESTCSQEPGGTPPYCEREPQRRRLPRRKGSQVGQSNRQPRILSKDDELLIELKEKRGLTWKQIGQYFPKRSVGSLQTAYSRSRREEPCQSSGFSARNVNSMATEGSLRQRYGPPRRRQTVDRYSPV</sequence>
<dbReference type="OrthoDB" id="2143914at2759"/>